<feature type="transmembrane region" description="Helical" evidence="1">
    <location>
        <begin position="293"/>
        <end position="310"/>
    </location>
</feature>
<dbReference type="Pfam" id="PF14897">
    <property type="entry name" value="EpsG"/>
    <property type="match status" value="1"/>
</dbReference>
<evidence type="ECO:0000313" key="3">
    <source>
        <dbReference type="Proteomes" id="UP001524940"/>
    </source>
</evidence>
<keyword evidence="1" id="KW-0812">Transmembrane</keyword>
<dbReference type="InterPro" id="IPR049458">
    <property type="entry name" value="EpsG-like"/>
</dbReference>
<comment type="caution">
    <text evidence="2">The sequence shown here is derived from an EMBL/GenBank/DDBJ whole genome shotgun (WGS) entry which is preliminary data.</text>
</comment>
<dbReference type="Proteomes" id="UP001524940">
    <property type="component" value="Unassembled WGS sequence"/>
</dbReference>
<dbReference type="EMBL" id="QOCY01000037">
    <property type="protein sequence ID" value="MCR5970961.1"/>
    <property type="molecule type" value="Genomic_DNA"/>
</dbReference>
<feature type="transmembrane region" description="Helical" evidence="1">
    <location>
        <begin position="113"/>
        <end position="140"/>
    </location>
</feature>
<feature type="transmembrane region" description="Helical" evidence="1">
    <location>
        <begin position="20"/>
        <end position="37"/>
    </location>
</feature>
<keyword evidence="1" id="KW-1133">Transmembrane helix</keyword>
<evidence type="ECO:0008006" key="4">
    <source>
        <dbReference type="Google" id="ProtNLM"/>
    </source>
</evidence>
<evidence type="ECO:0000256" key="1">
    <source>
        <dbReference type="SAM" id="Phobius"/>
    </source>
</evidence>
<feature type="transmembrane region" description="Helical" evidence="1">
    <location>
        <begin position="146"/>
        <end position="174"/>
    </location>
</feature>
<feature type="transmembrane region" description="Helical" evidence="1">
    <location>
        <begin position="331"/>
        <end position="351"/>
    </location>
</feature>
<gene>
    <name evidence="2" type="ORF">DS743_03770</name>
</gene>
<sequence>MVILYWLLIIGAVFIKKPKVFPFFVIAFLVWINYNNIKIPDFLSYNNLYQAASPVQYENFGKGWYFLNNIGRNLGLTYNQYKMWSLILIGIILFIVSRILIGETSNLMWGLYLLYPALVDVIQLRFYTALAITLLAIPFILKKKLWSTLVAICIILFASKVHSSAYFYLLLIFCPLAGKDPKKFRNLLFAFTAVAIVFRSLTSTIVNNFLNERTLTYVDPNSTATAHGTLLIPLYIVDILLVFLTNNYIANIVVGNSIFSTEDINYMSFVRNASALMFVLIPISLISGEFFRVFRIMYILTYISIAILAKPNRKYMSKSFLFGSSPVYFKAEYIGIAFVIVMFAINILYLLPSAYSSFFR</sequence>
<evidence type="ECO:0000313" key="2">
    <source>
        <dbReference type="EMBL" id="MCR5970961.1"/>
    </source>
</evidence>
<proteinExistence type="predicted"/>
<dbReference type="RefSeq" id="WP_035185050.1">
    <property type="nucleotide sequence ID" value="NZ_QOCY01000037.1"/>
</dbReference>
<accession>A0ABT1XWF6</accession>
<protein>
    <recommendedName>
        <fullName evidence="4">EpsG family protein</fullName>
    </recommendedName>
</protein>
<reference evidence="2 3" key="1">
    <citation type="submission" date="2018-07" db="EMBL/GenBank/DDBJ databases">
        <title>Genome sequencing and assembly of Lactobacillus leichmannii.</title>
        <authorList>
            <person name="Rong J.-C."/>
            <person name="Li M.-Y."/>
            <person name="Zhang Q.-F."/>
            <person name="Chi N.-Y."/>
        </authorList>
    </citation>
    <scope>NUCLEOTIDE SEQUENCE [LARGE SCALE GENOMIC DNA]</scope>
    <source>
        <strain evidence="2 3">JCM 1148</strain>
    </source>
</reference>
<organism evidence="2 3">
    <name type="scientific">Lactobacillus leichmannii</name>
    <dbReference type="NCBI Taxonomy" id="28039"/>
    <lineage>
        <taxon>Bacteria</taxon>
        <taxon>Bacillati</taxon>
        <taxon>Bacillota</taxon>
        <taxon>Bacilli</taxon>
        <taxon>Lactobacillales</taxon>
        <taxon>Lactobacillaceae</taxon>
        <taxon>Lactobacillus</taxon>
    </lineage>
</organism>
<keyword evidence="1" id="KW-0472">Membrane</keyword>
<feature type="transmembrane region" description="Helical" evidence="1">
    <location>
        <begin position="186"/>
        <end position="210"/>
    </location>
</feature>
<feature type="transmembrane region" description="Helical" evidence="1">
    <location>
        <begin position="269"/>
        <end position="287"/>
    </location>
</feature>
<name>A0ABT1XWF6_LACLE</name>
<feature type="transmembrane region" description="Helical" evidence="1">
    <location>
        <begin position="230"/>
        <end position="249"/>
    </location>
</feature>
<feature type="transmembrane region" description="Helical" evidence="1">
    <location>
        <begin position="83"/>
        <end position="101"/>
    </location>
</feature>
<keyword evidence="3" id="KW-1185">Reference proteome</keyword>